<feature type="transmembrane region" description="Helical" evidence="1">
    <location>
        <begin position="107"/>
        <end position="138"/>
    </location>
</feature>
<dbReference type="EMBL" id="CP037939">
    <property type="protein sequence ID" value="QBR47028.1"/>
    <property type="molecule type" value="Genomic_DNA"/>
</dbReference>
<reference evidence="2 3" key="1">
    <citation type="submission" date="2019-03" db="EMBL/GenBank/DDBJ databases">
        <title>Complete Genome Sequence of Leuconostoc kimchii strain NKJ218 Isolated from Homemade Kimchi.</title>
        <authorList>
            <person name="Jung J.Y."/>
            <person name="Jin H.M."/>
            <person name="Jung J.-W."/>
            <person name="Lee S.-Y."/>
            <person name="Ryu B.-G."/>
            <person name="Han S.-S."/>
            <person name="Kang H.K."/>
            <person name="Choi H.W."/>
            <person name="Chung E.J."/>
            <person name="Choi K.-M."/>
        </authorList>
    </citation>
    <scope>NUCLEOTIDE SEQUENCE [LARGE SCALE GENOMIC DNA]</scope>
    <source>
        <strain evidence="2 3">NKJ218</strain>
    </source>
</reference>
<evidence type="ECO:0000313" key="3">
    <source>
        <dbReference type="Proteomes" id="UP000295756"/>
    </source>
</evidence>
<organism evidence="2 3">
    <name type="scientific">Leuconostoc kimchii</name>
    <dbReference type="NCBI Taxonomy" id="136609"/>
    <lineage>
        <taxon>Bacteria</taxon>
        <taxon>Bacillati</taxon>
        <taxon>Bacillota</taxon>
        <taxon>Bacilli</taxon>
        <taxon>Lactobacillales</taxon>
        <taxon>Lactobacillaceae</taxon>
        <taxon>Leuconostoc</taxon>
    </lineage>
</organism>
<accession>A0ABX5SJ25</accession>
<evidence type="ECO:0000313" key="2">
    <source>
        <dbReference type="EMBL" id="QBR47028.1"/>
    </source>
</evidence>
<protein>
    <submittedName>
        <fullName evidence="2">DUF1700 domain-containing protein</fullName>
    </submittedName>
</protein>
<keyword evidence="1" id="KW-1133">Transmembrane helix</keyword>
<sequence>MSYLNELEAHLHALPRDEREEMMAYYDEYFRDGNLSNNEARQQFGTPRQFARRLVADYYMNADDATALKPKKQLHMIWVVILAILASPVVLPIAIVVLALLVSLLAIVVSIVITIVMIIVSILVAAVTAIIAGFAVIFSSLTGGIFSIGVGLAGIGVLILVVPWFIRGIYSLFNGFVRLIKLTGRRFIKKGVNHEA</sequence>
<proteinExistence type="predicted"/>
<feature type="transmembrane region" description="Helical" evidence="1">
    <location>
        <begin position="145"/>
        <end position="166"/>
    </location>
</feature>
<gene>
    <name evidence="2" type="ORF">EW139_02400</name>
</gene>
<feature type="transmembrane region" description="Helical" evidence="1">
    <location>
        <begin position="77"/>
        <end position="101"/>
    </location>
</feature>
<keyword evidence="1" id="KW-0812">Transmembrane</keyword>
<keyword evidence="1" id="KW-0472">Membrane</keyword>
<evidence type="ECO:0000256" key="1">
    <source>
        <dbReference type="SAM" id="Phobius"/>
    </source>
</evidence>
<dbReference type="Proteomes" id="UP000295756">
    <property type="component" value="Chromosome"/>
</dbReference>
<dbReference type="Pfam" id="PF22564">
    <property type="entry name" value="HAAS"/>
    <property type="match status" value="1"/>
</dbReference>
<keyword evidence="3" id="KW-1185">Reference proteome</keyword>
<name>A0ABX5SJ25_9LACO</name>
<dbReference type="RefSeq" id="WP_013103160.1">
    <property type="nucleotide sequence ID" value="NZ_CP037939.1"/>
</dbReference>